<dbReference type="Pfam" id="PF01272">
    <property type="entry name" value="GreA_GreB"/>
    <property type="match status" value="1"/>
</dbReference>
<dbReference type="InterPro" id="IPR036953">
    <property type="entry name" value="GreA/GreB_C_sf"/>
</dbReference>
<dbReference type="InterPro" id="IPR001437">
    <property type="entry name" value="Tscrpt_elong_fac_GreA/B_C"/>
</dbReference>
<organism evidence="3 4">
    <name type="scientific">Mesorhizobium abyssinicae</name>
    <dbReference type="NCBI Taxonomy" id="1209958"/>
    <lineage>
        <taxon>Bacteria</taxon>
        <taxon>Pseudomonadati</taxon>
        <taxon>Pseudomonadota</taxon>
        <taxon>Alphaproteobacteria</taxon>
        <taxon>Hyphomicrobiales</taxon>
        <taxon>Phyllobacteriaceae</taxon>
        <taxon>Mesorhizobium</taxon>
    </lineage>
</organism>
<reference evidence="3 4" key="1">
    <citation type="submission" date="2023-08" db="EMBL/GenBank/DDBJ databases">
        <title>Implementing the SeqCode for naming new Mesorhizobium species isolated from Vachellia karroo root nodules.</title>
        <authorList>
            <person name="Van Lill M."/>
        </authorList>
    </citation>
    <scope>NUCLEOTIDE SEQUENCE [LARGE SCALE GENOMIC DNA]</scope>
    <source>
        <strain evidence="3 4">VK4B</strain>
    </source>
</reference>
<keyword evidence="4" id="KW-1185">Reference proteome</keyword>
<dbReference type="PANTHER" id="PTHR30437:SF5">
    <property type="entry name" value="REGULATOR OF NUCLEOSIDE DIPHOSPHATE KINASE"/>
    <property type="match status" value="1"/>
</dbReference>
<dbReference type="PANTHER" id="PTHR30437">
    <property type="entry name" value="TRANSCRIPTION ELONGATION FACTOR GREA"/>
    <property type="match status" value="1"/>
</dbReference>
<dbReference type="Pfam" id="PF14760">
    <property type="entry name" value="Rnk_N"/>
    <property type="match status" value="1"/>
</dbReference>
<dbReference type="NCBIfam" id="NF004396">
    <property type="entry name" value="PRK05753.1"/>
    <property type="match status" value="1"/>
</dbReference>
<evidence type="ECO:0000313" key="3">
    <source>
        <dbReference type="EMBL" id="MDX8537650.1"/>
    </source>
</evidence>
<dbReference type="InterPro" id="IPR029462">
    <property type="entry name" value="Rnk_N"/>
</dbReference>
<feature type="domain" description="Regulator of nucleoside diphosphate kinase N-terminal" evidence="2">
    <location>
        <begin position="14"/>
        <end position="50"/>
    </location>
</feature>
<dbReference type="RefSeq" id="WP_127310256.1">
    <property type="nucleotide sequence ID" value="NZ_JAVIIO010000001.1"/>
</dbReference>
<evidence type="ECO:0000259" key="1">
    <source>
        <dbReference type="Pfam" id="PF01272"/>
    </source>
</evidence>
<proteinExistence type="predicted"/>
<gene>
    <name evidence="3" type="primary">rnk</name>
    <name evidence="3" type="ORF">RFM23_08455</name>
</gene>
<comment type="caution">
    <text evidence="3">The sequence shown here is derived from an EMBL/GenBank/DDBJ whole genome shotgun (WGS) entry which is preliminary data.</text>
</comment>
<accession>A0ABU5AK31</accession>
<evidence type="ECO:0000313" key="4">
    <source>
        <dbReference type="Proteomes" id="UP001276564"/>
    </source>
</evidence>
<dbReference type="InterPro" id="IPR023459">
    <property type="entry name" value="Tscrpt_elong_fac_GreA/B_fam"/>
</dbReference>
<sequence>MPATTPSRYRNLLLVSDADHNRLTGLARACLDRAPDIAEGLLAEMDRARVAAAASMPADVVRMGSTVTMRNSDGSCQRVTLVYPGEADIAEKRISVLTPLGTALIGARAGGSVHWQSRDGRVLSGTIDAVEQLPSGRPS</sequence>
<dbReference type="GO" id="GO:0016301">
    <property type="term" value="F:kinase activity"/>
    <property type="evidence" value="ECO:0007669"/>
    <property type="project" value="UniProtKB-KW"/>
</dbReference>
<dbReference type="Gene3D" id="3.10.50.30">
    <property type="entry name" value="Transcription elongation factor, GreA/GreB, C-terminal domain"/>
    <property type="match status" value="1"/>
</dbReference>
<name>A0ABU5AK31_9HYPH</name>
<keyword evidence="3" id="KW-0418">Kinase</keyword>
<evidence type="ECO:0000259" key="2">
    <source>
        <dbReference type="Pfam" id="PF14760"/>
    </source>
</evidence>
<dbReference type="SUPFAM" id="SSF54534">
    <property type="entry name" value="FKBP-like"/>
    <property type="match status" value="1"/>
</dbReference>
<dbReference type="Proteomes" id="UP001276564">
    <property type="component" value="Unassembled WGS sequence"/>
</dbReference>
<feature type="domain" description="Transcription elongation factor GreA/GreB C-terminal" evidence="1">
    <location>
        <begin position="57"/>
        <end position="131"/>
    </location>
</feature>
<keyword evidence="3" id="KW-0808">Transferase</keyword>
<protein>
    <submittedName>
        <fullName evidence="3">Nucleoside diphosphate kinase regulator</fullName>
    </submittedName>
</protein>
<dbReference type="EMBL" id="JAVIIP010000004">
    <property type="protein sequence ID" value="MDX8537650.1"/>
    <property type="molecule type" value="Genomic_DNA"/>
</dbReference>